<evidence type="ECO:0000256" key="11">
    <source>
        <dbReference type="ARBA" id="ARBA00049229"/>
    </source>
</evidence>
<reference evidence="14 15" key="1">
    <citation type="submission" date="2016-12" db="EMBL/GenBank/DDBJ databases">
        <authorList>
            <person name="Song W.-J."/>
            <person name="Kurnit D.M."/>
        </authorList>
    </citation>
    <scope>NUCLEOTIDE SEQUENCE [LARGE SCALE GENOMIC DNA]</scope>
    <source>
        <strain evidence="14 15">IMCC3135</strain>
    </source>
</reference>
<dbReference type="GO" id="GO:0046394">
    <property type="term" value="P:carboxylic acid biosynthetic process"/>
    <property type="evidence" value="ECO:0007669"/>
    <property type="project" value="UniProtKB-ARBA"/>
</dbReference>
<dbReference type="InterPro" id="IPR050571">
    <property type="entry name" value="Class-IV_PLP-Dep_Aminotrnsfr"/>
</dbReference>
<dbReference type="NCBIfam" id="NF009896">
    <property type="entry name" value="PRK13356.1"/>
    <property type="match status" value="1"/>
</dbReference>
<dbReference type="InterPro" id="IPR001544">
    <property type="entry name" value="Aminotrans_IV"/>
</dbReference>
<evidence type="ECO:0000256" key="4">
    <source>
        <dbReference type="ARBA" id="ARBA00004931"/>
    </source>
</evidence>
<evidence type="ECO:0000256" key="7">
    <source>
        <dbReference type="ARBA" id="ARBA00013053"/>
    </source>
</evidence>
<evidence type="ECO:0000256" key="13">
    <source>
        <dbReference type="RuleBase" id="RU004516"/>
    </source>
</evidence>
<dbReference type="SUPFAM" id="SSF56752">
    <property type="entry name" value="D-aminoacid aminotransferase-like PLP-dependent enzymes"/>
    <property type="match status" value="1"/>
</dbReference>
<dbReference type="InterPro" id="IPR036038">
    <property type="entry name" value="Aminotransferase-like"/>
</dbReference>
<dbReference type="PROSITE" id="PS00770">
    <property type="entry name" value="AA_TRANSFER_CLASS_4"/>
    <property type="match status" value="1"/>
</dbReference>
<evidence type="ECO:0000313" key="14">
    <source>
        <dbReference type="EMBL" id="ASJ71436.1"/>
    </source>
</evidence>
<sequence>MRSADHGTWLGTLVFDGARQFEGVTPDLEPHCERVNRSALSLGMNPTLSTDEIVARVDEGLAQFHKDAAVYIRPMYWSTGYGDGFISADPDSTDFCLCLQEIPMPPAATAARLTTTQFHRPSLDVATVNAKAACLYPNNARMMREAVSKGFTNALVCDSLGNVAESATSNIFMVLDGEVFTPVPNGTFLDGITRRRIMGLLSDAGITVHESVLRPEDFHAADEVFLTGNLAKVTPVIAFDETQYEIGPITKRARETYMDWAHT</sequence>
<dbReference type="Gene3D" id="3.20.10.10">
    <property type="entry name" value="D-amino Acid Aminotransferase, subunit A, domain 2"/>
    <property type="match status" value="1"/>
</dbReference>
<evidence type="ECO:0000256" key="8">
    <source>
        <dbReference type="ARBA" id="ARBA00022898"/>
    </source>
</evidence>
<comment type="catalytic activity">
    <reaction evidence="9">
        <text>L-valine + 2-oxoglutarate = 3-methyl-2-oxobutanoate + L-glutamate</text>
        <dbReference type="Rhea" id="RHEA:24813"/>
        <dbReference type="ChEBI" id="CHEBI:11851"/>
        <dbReference type="ChEBI" id="CHEBI:16810"/>
        <dbReference type="ChEBI" id="CHEBI:29985"/>
        <dbReference type="ChEBI" id="CHEBI:57762"/>
        <dbReference type="EC" id="2.6.1.42"/>
    </reaction>
</comment>
<evidence type="ECO:0000256" key="2">
    <source>
        <dbReference type="ARBA" id="ARBA00003109"/>
    </source>
</evidence>
<dbReference type="EMBL" id="CP018632">
    <property type="protein sequence ID" value="ASJ71436.1"/>
    <property type="molecule type" value="Genomic_DNA"/>
</dbReference>
<dbReference type="Gene3D" id="3.30.470.10">
    <property type="match status" value="1"/>
</dbReference>
<comment type="cofactor">
    <cofactor evidence="1 13">
        <name>pyridoxal 5'-phosphate</name>
        <dbReference type="ChEBI" id="CHEBI:597326"/>
    </cofactor>
</comment>
<dbReference type="GO" id="GO:0005829">
    <property type="term" value="C:cytosol"/>
    <property type="evidence" value="ECO:0007669"/>
    <property type="project" value="TreeGrafter"/>
</dbReference>
<evidence type="ECO:0000256" key="9">
    <source>
        <dbReference type="ARBA" id="ARBA00048212"/>
    </source>
</evidence>
<comment type="function">
    <text evidence="2">Acts on leucine, isoleucine and valine.</text>
</comment>
<dbReference type="PANTHER" id="PTHR42743">
    <property type="entry name" value="AMINO-ACID AMINOTRANSFERASE"/>
    <property type="match status" value="1"/>
</dbReference>
<dbReference type="EC" id="2.6.1.42" evidence="7"/>
<comment type="catalytic activity">
    <reaction evidence="10">
        <text>L-isoleucine + 2-oxoglutarate = (S)-3-methyl-2-oxopentanoate + L-glutamate</text>
        <dbReference type="Rhea" id="RHEA:24801"/>
        <dbReference type="ChEBI" id="CHEBI:16810"/>
        <dbReference type="ChEBI" id="CHEBI:29985"/>
        <dbReference type="ChEBI" id="CHEBI:35146"/>
        <dbReference type="ChEBI" id="CHEBI:58045"/>
        <dbReference type="EC" id="2.6.1.42"/>
    </reaction>
</comment>
<dbReference type="GO" id="GO:0052656">
    <property type="term" value="F:L-isoleucine-2-oxoglutarate transaminase activity"/>
    <property type="evidence" value="ECO:0007669"/>
    <property type="project" value="RHEA"/>
</dbReference>
<evidence type="ECO:0000256" key="5">
    <source>
        <dbReference type="ARBA" id="ARBA00005072"/>
    </source>
</evidence>
<keyword evidence="8 13" id="KW-0663">Pyridoxal phosphate</keyword>
<evidence type="ECO:0000256" key="10">
    <source>
        <dbReference type="ARBA" id="ARBA00048798"/>
    </source>
</evidence>
<proteinExistence type="inferred from homology"/>
<dbReference type="Proteomes" id="UP000250079">
    <property type="component" value="Chromosome"/>
</dbReference>
<evidence type="ECO:0000313" key="15">
    <source>
        <dbReference type="Proteomes" id="UP000250079"/>
    </source>
</evidence>
<evidence type="ECO:0000256" key="12">
    <source>
        <dbReference type="RuleBase" id="RU004106"/>
    </source>
</evidence>
<dbReference type="KEGG" id="gai:IMCC3135_06645"/>
<accession>A0A2Z2NJF1</accession>
<keyword evidence="14" id="KW-0032">Aminotransferase</keyword>
<dbReference type="Pfam" id="PF01063">
    <property type="entry name" value="Aminotran_4"/>
    <property type="match status" value="1"/>
</dbReference>
<evidence type="ECO:0000256" key="6">
    <source>
        <dbReference type="ARBA" id="ARBA00009320"/>
    </source>
</evidence>
<dbReference type="GO" id="GO:0052655">
    <property type="term" value="F:L-valine-2-oxoglutarate transaminase activity"/>
    <property type="evidence" value="ECO:0007669"/>
    <property type="project" value="RHEA"/>
</dbReference>
<evidence type="ECO:0000256" key="3">
    <source>
        <dbReference type="ARBA" id="ARBA00004824"/>
    </source>
</evidence>
<gene>
    <name evidence="14" type="primary">ilvE_1</name>
    <name evidence="14" type="ORF">IMCC3135_06645</name>
</gene>
<dbReference type="AlphaFoldDB" id="A0A2Z2NJF1"/>
<organism evidence="14 15">
    <name type="scientific">Granulosicoccus antarcticus IMCC3135</name>
    <dbReference type="NCBI Taxonomy" id="1192854"/>
    <lineage>
        <taxon>Bacteria</taxon>
        <taxon>Pseudomonadati</taxon>
        <taxon>Pseudomonadota</taxon>
        <taxon>Gammaproteobacteria</taxon>
        <taxon>Chromatiales</taxon>
        <taxon>Granulosicoccaceae</taxon>
        <taxon>Granulosicoccus</taxon>
    </lineage>
</organism>
<dbReference type="InterPro" id="IPR043131">
    <property type="entry name" value="BCAT-like_N"/>
</dbReference>
<comment type="pathway">
    <text evidence="4">Amino-acid biosynthesis; L-valine biosynthesis; L-valine from pyruvate: step 4/4.</text>
</comment>
<name>A0A2Z2NJF1_9GAMM</name>
<comment type="catalytic activity">
    <reaction evidence="11">
        <text>L-leucine + 2-oxoglutarate = 4-methyl-2-oxopentanoate + L-glutamate</text>
        <dbReference type="Rhea" id="RHEA:18321"/>
        <dbReference type="ChEBI" id="CHEBI:16810"/>
        <dbReference type="ChEBI" id="CHEBI:17865"/>
        <dbReference type="ChEBI" id="CHEBI:29985"/>
        <dbReference type="ChEBI" id="CHEBI:57427"/>
        <dbReference type="EC" id="2.6.1.42"/>
    </reaction>
</comment>
<evidence type="ECO:0000256" key="1">
    <source>
        <dbReference type="ARBA" id="ARBA00001933"/>
    </source>
</evidence>
<dbReference type="GO" id="GO:0052654">
    <property type="term" value="F:L-leucine-2-oxoglutarate transaminase activity"/>
    <property type="evidence" value="ECO:0007669"/>
    <property type="project" value="RHEA"/>
</dbReference>
<keyword evidence="14" id="KW-0808">Transferase</keyword>
<comment type="pathway">
    <text evidence="5">Amino-acid biosynthesis; L-leucine biosynthesis; L-leucine from 3-methyl-2-oxobutanoate: step 4/4.</text>
</comment>
<comment type="pathway">
    <text evidence="3">Amino-acid biosynthesis; L-isoleucine biosynthesis; L-isoleucine from 2-oxobutanoate: step 4/4.</text>
</comment>
<dbReference type="InterPro" id="IPR043132">
    <property type="entry name" value="BCAT-like_C"/>
</dbReference>
<comment type="similarity">
    <text evidence="6 12">Belongs to the class-IV pyridoxal-phosphate-dependent aminotransferase family.</text>
</comment>
<keyword evidence="15" id="KW-1185">Reference proteome</keyword>
<protein>
    <recommendedName>
        <fullName evidence="7">branched-chain-amino-acid transaminase</fullName>
        <ecNumber evidence="7">2.6.1.42</ecNumber>
    </recommendedName>
</protein>
<dbReference type="InterPro" id="IPR018300">
    <property type="entry name" value="Aminotrans_IV_CS"/>
</dbReference>
<dbReference type="PANTHER" id="PTHR42743:SF11">
    <property type="entry name" value="AMINODEOXYCHORISMATE LYASE"/>
    <property type="match status" value="1"/>
</dbReference>